<organism evidence="3 4">
    <name type="scientific">Deinococcus radiophilus</name>
    <dbReference type="NCBI Taxonomy" id="32062"/>
    <lineage>
        <taxon>Bacteria</taxon>
        <taxon>Thermotogati</taxon>
        <taxon>Deinococcota</taxon>
        <taxon>Deinococci</taxon>
        <taxon>Deinococcales</taxon>
        <taxon>Deinococcaceae</taxon>
        <taxon>Deinococcus</taxon>
    </lineage>
</organism>
<gene>
    <name evidence="3" type="ORF">EJ104_04800</name>
</gene>
<keyword evidence="4" id="KW-1185">Reference proteome</keyword>
<proteinExistence type="predicted"/>
<accession>A0A431VZT8</accession>
<dbReference type="EMBL" id="RXPE01000006">
    <property type="protein sequence ID" value="RTR28675.1"/>
    <property type="molecule type" value="Genomic_DNA"/>
</dbReference>
<keyword evidence="2" id="KW-0472">Membrane</keyword>
<reference evidence="3 4" key="1">
    <citation type="submission" date="2018-12" db="EMBL/GenBank/DDBJ databases">
        <title>Deinococcus radiophilus ATCC 27603 genome sequencing and assembly.</title>
        <authorList>
            <person name="Maclea K.S."/>
            <person name="Maynard C.R."/>
        </authorList>
    </citation>
    <scope>NUCLEOTIDE SEQUENCE [LARGE SCALE GENOMIC DNA]</scope>
    <source>
        <strain evidence="3 4">ATCC 27603</strain>
    </source>
</reference>
<name>A0A431VZT8_9DEIO</name>
<evidence type="ECO:0000313" key="4">
    <source>
        <dbReference type="Proteomes" id="UP000277766"/>
    </source>
</evidence>
<dbReference type="OrthoDB" id="69325at2"/>
<comment type="caution">
    <text evidence="3">The sequence shown here is derived from an EMBL/GenBank/DDBJ whole genome shotgun (WGS) entry which is preliminary data.</text>
</comment>
<feature type="transmembrane region" description="Helical" evidence="2">
    <location>
        <begin position="20"/>
        <end position="38"/>
    </location>
</feature>
<evidence type="ECO:0000256" key="1">
    <source>
        <dbReference type="SAM" id="MobiDB-lite"/>
    </source>
</evidence>
<protein>
    <recommendedName>
        <fullName evidence="5">Cell division protein FtsL</fullName>
    </recommendedName>
</protein>
<evidence type="ECO:0000256" key="2">
    <source>
        <dbReference type="SAM" id="Phobius"/>
    </source>
</evidence>
<keyword evidence="2" id="KW-0812">Transmembrane</keyword>
<feature type="compositionally biased region" description="Low complexity" evidence="1">
    <location>
        <begin position="107"/>
        <end position="116"/>
    </location>
</feature>
<dbReference type="AlphaFoldDB" id="A0A431VZT8"/>
<sequence length="138" mass="15473">MSSARQKAQERHSEAYWRGWAIRLLSLWVLLSLLLVGLRVQTSDIRSTLLDTQEASQLLVVERDGLSMEVQTLQSASRITAWAEEQDMLRFADSLKRSAEISGVSLPQPAQTPPAQLEVRTEWRSPSSPTTGEEPRGN</sequence>
<evidence type="ECO:0008006" key="5">
    <source>
        <dbReference type="Google" id="ProtNLM"/>
    </source>
</evidence>
<dbReference type="RefSeq" id="WP_126351624.1">
    <property type="nucleotide sequence ID" value="NZ_CP086380.1"/>
</dbReference>
<feature type="region of interest" description="Disordered" evidence="1">
    <location>
        <begin position="102"/>
        <end position="138"/>
    </location>
</feature>
<evidence type="ECO:0000313" key="3">
    <source>
        <dbReference type="EMBL" id="RTR28675.1"/>
    </source>
</evidence>
<dbReference type="Proteomes" id="UP000277766">
    <property type="component" value="Unassembled WGS sequence"/>
</dbReference>
<keyword evidence="2" id="KW-1133">Transmembrane helix</keyword>